<sequence>MTAHIHRARISLCPGGELFVVGGIAHRRGRGDQSPCTGTAGPWRSSVRSVHVNEPQCVCGRDVTSAKVMSGVMSRRRVCPLRVSRCRGLGAGLTLD</sequence>
<dbReference type="EMBL" id="OZ035827">
    <property type="protein sequence ID" value="CAL1606901.1"/>
    <property type="molecule type" value="Genomic_DNA"/>
</dbReference>
<gene>
    <name evidence="1" type="ORF">KC01_LOCUS34006</name>
</gene>
<dbReference type="AlphaFoldDB" id="A0AAV2M0T9"/>
<accession>A0AAV2M0T9</accession>
<evidence type="ECO:0000313" key="2">
    <source>
        <dbReference type="Proteomes" id="UP001497482"/>
    </source>
</evidence>
<proteinExistence type="predicted"/>
<evidence type="ECO:0000313" key="1">
    <source>
        <dbReference type="EMBL" id="CAL1606901.1"/>
    </source>
</evidence>
<protein>
    <submittedName>
        <fullName evidence="1">Uncharacterized protein</fullName>
    </submittedName>
</protein>
<organism evidence="1 2">
    <name type="scientific">Knipowitschia caucasica</name>
    <name type="common">Caucasian dwarf goby</name>
    <name type="synonym">Pomatoschistus caucasicus</name>
    <dbReference type="NCBI Taxonomy" id="637954"/>
    <lineage>
        <taxon>Eukaryota</taxon>
        <taxon>Metazoa</taxon>
        <taxon>Chordata</taxon>
        <taxon>Craniata</taxon>
        <taxon>Vertebrata</taxon>
        <taxon>Euteleostomi</taxon>
        <taxon>Actinopterygii</taxon>
        <taxon>Neopterygii</taxon>
        <taxon>Teleostei</taxon>
        <taxon>Neoteleostei</taxon>
        <taxon>Acanthomorphata</taxon>
        <taxon>Gobiaria</taxon>
        <taxon>Gobiiformes</taxon>
        <taxon>Gobioidei</taxon>
        <taxon>Gobiidae</taxon>
        <taxon>Gobiinae</taxon>
        <taxon>Knipowitschia</taxon>
    </lineage>
</organism>
<keyword evidence="2" id="KW-1185">Reference proteome</keyword>
<dbReference type="Proteomes" id="UP001497482">
    <property type="component" value="Chromosome 5"/>
</dbReference>
<reference evidence="1 2" key="1">
    <citation type="submission" date="2024-04" db="EMBL/GenBank/DDBJ databases">
        <authorList>
            <person name="Waldvogel A.-M."/>
            <person name="Schoenle A."/>
        </authorList>
    </citation>
    <scope>NUCLEOTIDE SEQUENCE [LARGE SCALE GENOMIC DNA]</scope>
</reference>
<name>A0AAV2M0T9_KNICA</name>